<dbReference type="Proteomes" id="UP000238314">
    <property type="component" value="Unassembled WGS sequence"/>
</dbReference>
<dbReference type="AlphaFoldDB" id="A0A1N7P1E9"/>
<reference evidence="3" key="2">
    <citation type="submission" date="2017-01" db="EMBL/GenBank/DDBJ databases">
        <authorList>
            <person name="Varghese N."/>
            <person name="Submissions S."/>
        </authorList>
    </citation>
    <scope>NUCLEOTIDE SEQUENCE [LARGE SCALE GENOMIC DNA]</scope>
    <source>
        <strain evidence="3">DSM 21068</strain>
    </source>
</reference>
<sequence length="76" mass="8680">MTIKIFNENKEINIDVEKKNFESVEREIQLCLNGSYTYANIKDATGNSHYLTIGFLKNSYITILDDEGSKDADTLK</sequence>
<evidence type="ECO:0000313" key="3">
    <source>
        <dbReference type="Proteomes" id="UP000186246"/>
    </source>
</evidence>
<name>A0A1N7P1E9_9FLAO</name>
<reference evidence="2" key="3">
    <citation type="submission" date="2017-01" db="EMBL/GenBank/DDBJ databases">
        <authorList>
            <person name="Mah S.A."/>
            <person name="Swanson W.J."/>
            <person name="Moy G.W."/>
            <person name="Vacquier V.D."/>
        </authorList>
    </citation>
    <scope>NUCLEOTIDE SEQUENCE [LARGE SCALE GENOMIC DNA]</scope>
    <source>
        <strain evidence="2">DSM 21068</strain>
    </source>
</reference>
<keyword evidence="4" id="KW-1185">Reference proteome</keyword>
<gene>
    <name evidence="1" type="ORF">B0A70_10190</name>
    <name evidence="2" type="ORF">SAMN05421796_11071</name>
</gene>
<protein>
    <submittedName>
        <fullName evidence="2">Uncharacterized protein</fullName>
    </submittedName>
</protein>
<evidence type="ECO:0000313" key="1">
    <source>
        <dbReference type="EMBL" id="PQA92745.1"/>
    </source>
</evidence>
<accession>A0A1N7P1E9</accession>
<dbReference type="EMBL" id="MUGO01000014">
    <property type="protein sequence ID" value="PQA92745.1"/>
    <property type="molecule type" value="Genomic_DNA"/>
</dbReference>
<evidence type="ECO:0000313" key="2">
    <source>
        <dbReference type="EMBL" id="SIT04384.1"/>
    </source>
</evidence>
<dbReference type="RefSeq" id="WP_076452614.1">
    <property type="nucleotide sequence ID" value="NZ_FTOJ01000010.1"/>
</dbReference>
<dbReference type="EMBL" id="FTOJ01000010">
    <property type="protein sequence ID" value="SIT04384.1"/>
    <property type="molecule type" value="Genomic_DNA"/>
</dbReference>
<proteinExistence type="predicted"/>
<reference evidence="1 4" key="1">
    <citation type="submission" date="2016-11" db="EMBL/GenBank/DDBJ databases">
        <title>Whole genomes of Flavobacteriaceae.</title>
        <authorList>
            <person name="Stine C."/>
            <person name="Li C."/>
            <person name="Tadesse D."/>
        </authorList>
    </citation>
    <scope>NUCLEOTIDE SEQUENCE [LARGE SCALE GENOMIC DNA]</scope>
    <source>
        <strain evidence="1 4">DSM 21068</strain>
    </source>
</reference>
<evidence type="ECO:0000313" key="4">
    <source>
        <dbReference type="Proteomes" id="UP000238314"/>
    </source>
</evidence>
<organism evidence="2 3">
    <name type="scientific">Chryseobacterium piscicola</name>
    <dbReference type="NCBI Taxonomy" id="551459"/>
    <lineage>
        <taxon>Bacteria</taxon>
        <taxon>Pseudomonadati</taxon>
        <taxon>Bacteroidota</taxon>
        <taxon>Flavobacteriia</taxon>
        <taxon>Flavobacteriales</taxon>
        <taxon>Weeksellaceae</taxon>
        <taxon>Chryseobacterium group</taxon>
        <taxon>Chryseobacterium</taxon>
    </lineage>
</organism>
<dbReference type="Proteomes" id="UP000186246">
    <property type="component" value="Unassembled WGS sequence"/>
</dbReference>